<evidence type="ECO:0000256" key="6">
    <source>
        <dbReference type="ARBA" id="ARBA00050943"/>
    </source>
</evidence>
<dbReference type="AlphaFoldDB" id="C1A7R4"/>
<dbReference type="Pfam" id="PF02551">
    <property type="entry name" value="Acyl_CoA_thio"/>
    <property type="match status" value="1"/>
</dbReference>
<dbReference type="InterPro" id="IPR049449">
    <property type="entry name" value="TesB_ACOT8-like_N"/>
</dbReference>
<comment type="subunit">
    <text evidence="2">Homotetramer.</text>
</comment>
<dbReference type="Proteomes" id="UP000002209">
    <property type="component" value="Chromosome"/>
</dbReference>
<feature type="domain" description="Acyl-CoA thioesterase-like N-terminal HotDog" evidence="11">
    <location>
        <begin position="60"/>
        <end position="137"/>
    </location>
</feature>
<dbReference type="GO" id="GO:0047617">
    <property type="term" value="F:fatty acyl-CoA hydrolase activity"/>
    <property type="evidence" value="ECO:0007669"/>
    <property type="project" value="UniProtKB-EC"/>
</dbReference>
<dbReference type="PANTHER" id="PTHR11066:SF34">
    <property type="entry name" value="ACYL-COENZYME A THIOESTERASE 8"/>
    <property type="match status" value="1"/>
</dbReference>
<keyword evidence="4" id="KW-0443">Lipid metabolism</keyword>
<gene>
    <name evidence="12" type="primary">tesB</name>
    <name evidence="12" type="ordered locus">GAU_1232</name>
</gene>
<comment type="similarity">
    <text evidence="1">Belongs to the C/M/P thioester hydrolase family.</text>
</comment>
<protein>
    <recommendedName>
        <fullName evidence="7">Acyl-CoA thioesterase 2</fullName>
        <ecNumber evidence="5">3.1.2.20</ecNumber>
    </recommendedName>
    <alternativeName>
        <fullName evidence="8">Thioesterase II</fullName>
    </alternativeName>
</protein>
<evidence type="ECO:0000256" key="8">
    <source>
        <dbReference type="ARBA" id="ARBA00079653"/>
    </source>
</evidence>
<evidence type="ECO:0000256" key="7">
    <source>
        <dbReference type="ARBA" id="ARBA00071120"/>
    </source>
</evidence>
<dbReference type="InterPro" id="IPR042171">
    <property type="entry name" value="Acyl-CoA_hotdog"/>
</dbReference>
<name>C1A7R4_GEMAT</name>
<dbReference type="HOGENOM" id="CLU_032690_0_0_0"/>
<proteinExistence type="inferred from homology"/>
<evidence type="ECO:0000256" key="4">
    <source>
        <dbReference type="ARBA" id="ARBA00023098"/>
    </source>
</evidence>
<dbReference type="PANTHER" id="PTHR11066">
    <property type="entry name" value="ACYL-COA THIOESTERASE"/>
    <property type="match status" value="1"/>
</dbReference>
<dbReference type="Gene3D" id="2.40.160.210">
    <property type="entry name" value="Acyl-CoA thioesterase, double hotdog domain"/>
    <property type="match status" value="1"/>
</dbReference>
<evidence type="ECO:0000256" key="2">
    <source>
        <dbReference type="ARBA" id="ARBA00011881"/>
    </source>
</evidence>
<dbReference type="SUPFAM" id="SSF54637">
    <property type="entry name" value="Thioesterase/thiol ester dehydrase-isomerase"/>
    <property type="match status" value="2"/>
</dbReference>
<dbReference type="CDD" id="cd03444">
    <property type="entry name" value="Thioesterase_II_repeat1"/>
    <property type="match status" value="1"/>
</dbReference>
<dbReference type="STRING" id="379066.GAU_1232"/>
<evidence type="ECO:0000313" key="12">
    <source>
        <dbReference type="EMBL" id="BAH38274.1"/>
    </source>
</evidence>
<evidence type="ECO:0000259" key="10">
    <source>
        <dbReference type="Pfam" id="PF02551"/>
    </source>
</evidence>
<sequence length="315" mass="35629">MLGGHSWTLRPAGAHHNHPEATPPRHIPRMSVVDELLTLLELEKLEVNIYRGRNRDLGTGRVFGGQVFAQALVAARRTVDEAREAHSVHGYFLRSGDLKAPIVFFVDRPRDGGTFTSRRVTAIQHGEAIFHLSASFHAPEQGLDHQSTMPDVPPPESLPTELEQIRDHLDAFPPELRAVLTQERPLDVRTDMPYVPGRVHSKVPQRFFWFRVIERLPDDPIMHQAILAYASDYGFLPTALAPHDIQYRDPKLFLASLDHTLWMHRPFRADDWLLYVMDSPTAANARGFVRGQVFTRDGTLVASTAQEGLLRIKTP</sequence>
<dbReference type="InterPro" id="IPR029069">
    <property type="entry name" value="HotDog_dom_sf"/>
</dbReference>
<reference evidence="13" key="1">
    <citation type="submission" date="2006-03" db="EMBL/GenBank/DDBJ databases">
        <title>Complete genome sequence of Gemmatimonas aurantiaca T-27 that represents a novel phylum Gemmatimonadetes.</title>
        <authorList>
            <person name="Takasaki K."/>
            <person name="Ichikawa N."/>
            <person name="Miura H."/>
            <person name="Matsushita S."/>
            <person name="Watanabe Y."/>
            <person name="Oguchi A."/>
            <person name="Ankai A."/>
            <person name="Yashiro I."/>
            <person name="Takahashi M."/>
            <person name="Terui Y."/>
            <person name="Fukui S."/>
            <person name="Yokoyama H."/>
            <person name="Tanikawa S."/>
            <person name="Hanada S."/>
            <person name="Kamagata Y."/>
            <person name="Fujita N."/>
        </authorList>
    </citation>
    <scope>NUCLEOTIDE SEQUENCE [LARGE SCALE GENOMIC DNA]</scope>
    <source>
        <strain evidence="13">T-27 / DSM 14586 / JCM 11422 / NBRC 100505</strain>
    </source>
</reference>
<dbReference type="InterPro" id="IPR025652">
    <property type="entry name" value="TesB_C"/>
</dbReference>
<evidence type="ECO:0000313" key="13">
    <source>
        <dbReference type="Proteomes" id="UP000002209"/>
    </source>
</evidence>
<evidence type="ECO:0000256" key="3">
    <source>
        <dbReference type="ARBA" id="ARBA00022801"/>
    </source>
</evidence>
<accession>C1A7R4</accession>
<dbReference type="KEGG" id="gau:GAU_1232"/>
<evidence type="ECO:0000256" key="1">
    <source>
        <dbReference type="ARBA" id="ARBA00006538"/>
    </source>
</evidence>
<feature type="domain" description="Acyl-CoA thioesterase 2 C-terminal" evidence="10">
    <location>
        <begin position="202"/>
        <end position="309"/>
    </location>
</feature>
<dbReference type="GO" id="GO:0009062">
    <property type="term" value="P:fatty acid catabolic process"/>
    <property type="evidence" value="ECO:0007669"/>
    <property type="project" value="TreeGrafter"/>
</dbReference>
<dbReference type="eggNOG" id="COG1946">
    <property type="taxonomic scope" value="Bacteria"/>
</dbReference>
<organism evidence="12 13">
    <name type="scientific">Gemmatimonas aurantiaca (strain DSM 14586 / JCM 11422 / NBRC 100505 / T-27)</name>
    <dbReference type="NCBI Taxonomy" id="379066"/>
    <lineage>
        <taxon>Bacteria</taxon>
        <taxon>Pseudomonadati</taxon>
        <taxon>Gemmatimonadota</taxon>
        <taxon>Gemmatimonadia</taxon>
        <taxon>Gemmatimonadales</taxon>
        <taxon>Gemmatimonadaceae</taxon>
        <taxon>Gemmatimonas</taxon>
    </lineage>
</organism>
<evidence type="ECO:0000259" key="11">
    <source>
        <dbReference type="Pfam" id="PF13622"/>
    </source>
</evidence>
<keyword evidence="13" id="KW-1185">Reference proteome</keyword>
<comment type="catalytic activity">
    <reaction evidence="6">
        <text>a fatty acyl-CoA + H2O = a fatty acid + CoA + H(+)</text>
        <dbReference type="Rhea" id="RHEA:16781"/>
        <dbReference type="ChEBI" id="CHEBI:15377"/>
        <dbReference type="ChEBI" id="CHEBI:15378"/>
        <dbReference type="ChEBI" id="CHEBI:28868"/>
        <dbReference type="ChEBI" id="CHEBI:57287"/>
        <dbReference type="ChEBI" id="CHEBI:77636"/>
        <dbReference type="EC" id="3.1.2.20"/>
    </reaction>
    <physiologicalReaction direction="left-to-right" evidence="6">
        <dbReference type="Rhea" id="RHEA:16782"/>
    </physiologicalReaction>
</comment>
<evidence type="ECO:0000256" key="5">
    <source>
        <dbReference type="ARBA" id="ARBA00038894"/>
    </source>
</evidence>
<dbReference type="GO" id="GO:0006637">
    <property type="term" value="P:acyl-CoA metabolic process"/>
    <property type="evidence" value="ECO:0007669"/>
    <property type="project" value="InterPro"/>
</dbReference>
<dbReference type="EC" id="3.1.2.20" evidence="5"/>
<dbReference type="EMBL" id="AP009153">
    <property type="protein sequence ID" value="BAH38274.1"/>
    <property type="molecule type" value="Genomic_DNA"/>
</dbReference>
<dbReference type="CDD" id="cd03445">
    <property type="entry name" value="Thioesterase_II_repeat2"/>
    <property type="match status" value="1"/>
</dbReference>
<dbReference type="GO" id="GO:0005829">
    <property type="term" value="C:cytosol"/>
    <property type="evidence" value="ECO:0007669"/>
    <property type="project" value="TreeGrafter"/>
</dbReference>
<dbReference type="Pfam" id="PF13622">
    <property type="entry name" value="4HBT_3"/>
    <property type="match status" value="1"/>
</dbReference>
<dbReference type="InterPro" id="IPR003703">
    <property type="entry name" value="Acyl_CoA_thio"/>
</dbReference>
<evidence type="ECO:0000256" key="9">
    <source>
        <dbReference type="SAM" id="MobiDB-lite"/>
    </source>
</evidence>
<feature type="region of interest" description="Disordered" evidence="9">
    <location>
        <begin position="1"/>
        <end position="26"/>
    </location>
</feature>
<keyword evidence="3 12" id="KW-0378">Hydrolase</keyword>
<dbReference type="FunFam" id="2.40.160.210:FF:000001">
    <property type="entry name" value="Acyl-CoA thioesterase II"/>
    <property type="match status" value="1"/>
</dbReference>